<name>A0A5C5V7U0_9BACT</name>
<proteinExistence type="predicted"/>
<accession>A0A5C5V7U0</accession>
<protein>
    <submittedName>
        <fullName evidence="1">Uncharacterized protein</fullName>
    </submittedName>
</protein>
<organism evidence="1 2">
    <name type="scientific">Posidoniimonas corsicana</name>
    <dbReference type="NCBI Taxonomy" id="1938618"/>
    <lineage>
        <taxon>Bacteria</taxon>
        <taxon>Pseudomonadati</taxon>
        <taxon>Planctomycetota</taxon>
        <taxon>Planctomycetia</taxon>
        <taxon>Pirellulales</taxon>
        <taxon>Lacipirellulaceae</taxon>
        <taxon>Posidoniimonas</taxon>
    </lineage>
</organism>
<gene>
    <name evidence="1" type="ORF">KOR34_36690</name>
</gene>
<dbReference type="AlphaFoldDB" id="A0A5C5V7U0"/>
<reference evidence="1 2" key="1">
    <citation type="submission" date="2019-02" db="EMBL/GenBank/DDBJ databases">
        <title>Deep-cultivation of Planctomycetes and their phenomic and genomic characterization uncovers novel biology.</title>
        <authorList>
            <person name="Wiegand S."/>
            <person name="Jogler M."/>
            <person name="Boedeker C."/>
            <person name="Pinto D."/>
            <person name="Vollmers J."/>
            <person name="Rivas-Marin E."/>
            <person name="Kohn T."/>
            <person name="Peeters S.H."/>
            <person name="Heuer A."/>
            <person name="Rast P."/>
            <person name="Oberbeckmann S."/>
            <person name="Bunk B."/>
            <person name="Jeske O."/>
            <person name="Meyerdierks A."/>
            <person name="Storesund J.E."/>
            <person name="Kallscheuer N."/>
            <person name="Luecker S."/>
            <person name="Lage O.M."/>
            <person name="Pohl T."/>
            <person name="Merkel B.J."/>
            <person name="Hornburger P."/>
            <person name="Mueller R.-W."/>
            <person name="Bruemmer F."/>
            <person name="Labrenz M."/>
            <person name="Spormann A.M."/>
            <person name="Op Den Camp H."/>
            <person name="Overmann J."/>
            <person name="Amann R."/>
            <person name="Jetten M.S.M."/>
            <person name="Mascher T."/>
            <person name="Medema M.H."/>
            <person name="Devos D.P."/>
            <person name="Kaster A.-K."/>
            <person name="Ovreas L."/>
            <person name="Rohde M."/>
            <person name="Galperin M.Y."/>
            <person name="Jogler C."/>
        </authorList>
    </citation>
    <scope>NUCLEOTIDE SEQUENCE [LARGE SCALE GENOMIC DNA]</scope>
    <source>
        <strain evidence="1 2">KOR34</strain>
    </source>
</reference>
<sequence precursor="true">MTTVRHLSPAPKPGKFAAGNLAMAALVLLMSGTPLLAQRPDSPRHWLHAGVMPPGAIGAQRLLRGGPLLGYVQPVKVFGSEGLTITAASDQGYAQSHEGALLAGLQVGGVYAFSVTNLPNQPEAQVYATVELIDRLHPPCGKELRFPVPVELTDEDLRLAANSSFVTRVVYVEDPRMALPIAEKDFSANGKGQQWFEAAPGDDPLVTADVLGRPIAIVRIGSRMPPLPQLPMQFYEHHQTPTQDADVVQTSATEEAR</sequence>
<dbReference type="EMBL" id="SIHJ01000002">
    <property type="protein sequence ID" value="TWT33835.1"/>
    <property type="molecule type" value="Genomic_DNA"/>
</dbReference>
<evidence type="ECO:0000313" key="1">
    <source>
        <dbReference type="EMBL" id="TWT33835.1"/>
    </source>
</evidence>
<comment type="caution">
    <text evidence="1">The sequence shown here is derived from an EMBL/GenBank/DDBJ whole genome shotgun (WGS) entry which is preliminary data.</text>
</comment>
<keyword evidence="2" id="KW-1185">Reference proteome</keyword>
<evidence type="ECO:0000313" key="2">
    <source>
        <dbReference type="Proteomes" id="UP000316714"/>
    </source>
</evidence>
<dbReference type="Proteomes" id="UP000316714">
    <property type="component" value="Unassembled WGS sequence"/>
</dbReference>